<comment type="caution">
    <text evidence="2">The sequence shown here is derived from an EMBL/GenBank/DDBJ whole genome shotgun (WGS) entry which is preliminary data.</text>
</comment>
<sequence>MLGKTGGIRGSGLQSVRDASSRHPRERELVEKTLVSILVTLTLSGSLDDVVCQKARRARAVSVLHWTLSVWSTRGYHSLLTELKGLSHYCRTVALNSDRHPLRGNHRLKPWFGLGSYSRGPGERMRFSQISRLARSLPICPASWLPSVEADYLETVCPPEEPVTDQEVLGKLCLLGRAWAAKNHPSVPPPMGKTSTSAGFSHRVKDGGSNFAWAEVATPQVEVTDEIGERVLDQLCGTRTIDPDGAQSARKGETVLQGLLCDAAKLASAVHRVSVSEEPYRVRPAIIQEKGGKTRPVTCHEVDELVTAHFLRDLFWGPLQRWGPVKDSIAGDKLSAVRRVVKGPRRGRRVYSSDLSAATDNLHQDAATVVADSVLERWGFAPGLRSTLSRILGHHRIGDSLQTRGILMGSPLSWTILNLTNFFCYCMALRPNLRTEADAAAVIAIAEAEVSLCGDDLIGFSKLETITRYEETLGDIGYIANIDKSFVSSTGGIFTELSFSVLGGFRKEKDPFPPLNGEQRDWDVRVVHAVAPIGDIPAKVFDPVVLSSIDAVPDIGPPCTAALSYVPKALRPIVLRRMKRCAGVVAPSLTVRLLSAGIDPGAPRGLGGAELPWCAIKLGSTARLASVLASGNVLRSCVSSGDTSVLLKANLATGWSPTPYYPGMDLALSLAQADFPPETLGLSEVLPGYDSVPVFRPNTGSFDAQVRAAAAAHLQALRSFGVVPSGGPRSVAEVGLRKLSAQIRASRATLMKVYPTAPPSGRPIESLRRWSDISDKIVAGPYDPTQIVQKLRGPRKRRRYDFIVAHPDAGHNRHNLWTACTVAIPGFSLLVPEVPGVGHNAATS</sequence>
<feature type="region of interest" description="Disordered" evidence="1">
    <location>
        <begin position="1"/>
        <end position="25"/>
    </location>
</feature>
<accession>A0A2V0RBL0</accession>
<reference evidence="2" key="1">
    <citation type="submission" date="2017-04" db="EMBL/GenBank/DDBJ databases">
        <title>Unveiling RNA virosphere associated with marine microorganisms.</title>
        <authorList>
            <person name="Urayama S."/>
            <person name="Takaki Y."/>
            <person name="Nishi S."/>
            <person name="Yoshida Y."/>
            <person name="Deguchi S."/>
            <person name="Takai K."/>
            <person name="Nunoura T."/>
        </authorList>
    </citation>
    <scope>NUCLEOTIDE SEQUENCE</scope>
</reference>
<evidence type="ECO:0000256" key="1">
    <source>
        <dbReference type="SAM" id="MobiDB-lite"/>
    </source>
</evidence>
<proteinExistence type="predicted"/>
<organism evidence="2">
    <name type="scientific">viral metagenome</name>
    <dbReference type="NCBI Taxonomy" id="1070528"/>
    <lineage>
        <taxon>unclassified sequences</taxon>
        <taxon>metagenomes</taxon>
        <taxon>organismal metagenomes</taxon>
    </lineage>
</organism>
<feature type="compositionally biased region" description="Gly residues" evidence="1">
    <location>
        <begin position="1"/>
        <end position="10"/>
    </location>
</feature>
<dbReference type="AlphaFoldDB" id="A0A2V0RBL0"/>
<protein>
    <submittedName>
        <fullName evidence="2">RdRp</fullName>
    </submittedName>
</protein>
<name>A0A2V0RBL0_9ZZZZ</name>
<dbReference type="EMBL" id="BDQC01000151">
    <property type="protein sequence ID" value="GBH22554.1"/>
    <property type="molecule type" value="Genomic_RNA"/>
</dbReference>
<evidence type="ECO:0000313" key="2">
    <source>
        <dbReference type="EMBL" id="GBH22554.1"/>
    </source>
</evidence>